<dbReference type="Proteomes" id="UP000821865">
    <property type="component" value="Chromosome 3"/>
</dbReference>
<comment type="caution">
    <text evidence="1">The sequence shown here is derived from an EMBL/GenBank/DDBJ whole genome shotgun (WGS) entry which is preliminary data.</text>
</comment>
<reference evidence="1" key="1">
    <citation type="submission" date="2020-05" db="EMBL/GenBank/DDBJ databases">
        <title>Large-scale comparative analyses of tick genomes elucidate their genetic diversity and vector capacities.</title>
        <authorList>
            <person name="Jia N."/>
            <person name="Wang J."/>
            <person name="Shi W."/>
            <person name="Du L."/>
            <person name="Sun Y."/>
            <person name="Zhan W."/>
            <person name="Jiang J."/>
            <person name="Wang Q."/>
            <person name="Zhang B."/>
            <person name="Ji P."/>
            <person name="Sakyi L.B."/>
            <person name="Cui X."/>
            <person name="Yuan T."/>
            <person name="Jiang B."/>
            <person name="Yang W."/>
            <person name="Lam T.T.-Y."/>
            <person name="Chang Q."/>
            <person name="Ding S."/>
            <person name="Wang X."/>
            <person name="Zhu J."/>
            <person name="Ruan X."/>
            <person name="Zhao L."/>
            <person name="Wei J."/>
            <person name="Que T."/>
            <person name="Du C."/>
            <person name="Cheng J."/>
            <person name="Dai P."/>
            <person name="Han X."/>
            <person name="Huang E."/>
            <person name="Gao Y."/>
            <person name="Liu J."/>
            <person name="Shao H."/>
            <person name="Ye R."/>
            <person name="Li L."/>
            <person name="Wei W."/>
            <person name="Wang X."/>
            <person name="Wang C."/>
            <person name="Yang T."/>
            <person name="Huo Q."/>
            <person name="Li W."/>
            <person name="Guo W."/>
            <person name="Chen H."/>
            <person name="Zhou L."/>
            <person name="Ni X."/>
            <person name="Tian J."/>
            <person name="Zhou Y."/>
            <person name="Sheng Y."/>
            <person name="Liu T."/>
            <person name="Pan Y."/>
            <person name="Xia L."/>
            <person name="Li J."/>
            <person name="Zhao F."/>
            <person name="Cao W."/>
        </authorList>
    </citation>
    <scope>NUCLEOTIDE SEQUENCE</scope>
    <source>
        <strain evidence="1">Dsil-2018</strain>
    </source>
</reference>
<proteinExistence type="predicted"/>
<sequence length="1997" mass="221578">MPAVDECLLLYAMNRHDGDRGRDYYQARHRYGAGGGALELETSFRGPPPNRGGRFGGQADWRPDSHSNRFDYYDPVRQYGTSRGGRHPIGHPADVRQRQQYGYGGTGGYHNQRYEDGPPSDGYAGRARGRVLRDRGRSSRDVAYPRRGSGGGWSSWLDTPGHRREGDAPLTAGESLLHFKRAVRRMNNDYDRSVLSESCALSVSEAGDARSHYTDDGYATHRRDGFYARQRDGTGNAASSASREREDFVDRTEAVNRRVPLPRDVITEPRRPVAAGASSLTSMISVFWDIENCAVPSGVPAYEIVLKVRQRFYTGYREADFVVACDTARMSPAVIAELNEALVTVIHVPGDQKNAADEKLRTVLRRFSDAHKLTGSRIVLISGDVDFAAEIHEMRYKDLIDVVLIHNEQAKRALRDAANESISYSAFLADLKRSSASKTTKTFSSGPRNQGKDKENKQDLNKTVRAVSARVQENETSEKAIKMENQAAETGALPSYRTKVGILVPREPTNAVYWKQYLSRLNIPQDFTIEVGCGGKDTVYLVYPSVTKARKAIETLNDPRVDDEDGPACLGIISKDTTEDIEKVTPEEPSRAAKVKSAVNTHKAKLEAVRQKLRSLQGGEKTAPMLKAAYEYQATIYEAQLRHFLKIISDLPQSPQQADNATATEIARLKRGSIVYSVKSTILEALSGHQVVFLMSSPGSKTALEVASYAQDLNLRVLSVQASDLAAEQCSKNAASVSGLGPVQCWLSATQQINSENAVVFTSARHFFQEFLRREMELSDFQAIIVDELQEDTAYQRTALTIIRKYFVSKVGVILCGNESDACVRIREAFSLETQDIVRCVLTFPVEVIWKGKPTSRVMACVSTALEFCQTADASAGGDVLVFLPSLADALLADGLLNSRIREENFDVAVTHEVLSSSWTNFPLKNDSPRKGCWRVIFAVECPDAVVSTLRVRCVIDSGLTLRTVYRTGIFVMQLAYVTETEAEERRTLAGIHEGGTCYRLYSRDALVPSSPADLNGSKYLEDIVLRLSTQKTNSDTLFLDDLPKTLLDEVKTALQQIGALDSEGQATDLGTRLCQTSLQPRLGMLVLCSMGKAPSLDSILLSLLVFEDLLVAYRPLKEDGNQRDFPVSDGASVFSGVIQLYKNWLVVPKKMKSSWCDVNNVNEAFINSLHSAVRNIQQEFTEFKGRNLGAESVKEEKNATITLGELLAQSFPQGLLQACELGYKHQTLGDHLQVSPLSLFDTEAMQPKNVVCCLFAQHGEKTVKLLNFSALPDSFCKREPACQVPRAEETHPELVERFGPVGKLIWNYQFNSTRALQAIEEKLRMATDDTKGHLELDSARQCVMIRGQDKYCVEALQCLRSIVSEQVIKLSIKDREAFLTPHKSPYEERPVLAVLGIGGQVNEVLSPAAFRTIVAYDVSCQLYITGLPPMASQSALEGLIRSSLSVDVKKVILVREAPRKTPTEKLRALGDAVQKLFDEELGERSPKLVLNTPRMEDYIEKGWLSFEDSTAAQGACTLLKGSPVPVDQDRKDAVATLPMAIHILMEETLYFPRSFFEAIQDRIEEELRRQEGLRPEDNIKCDATPCENAVRVKLKANNLNDFHKAVHLFNRLILSPDVPRVDSRVRPERVAEVLKAAAPDGGIYVYRKPGEARLVGNTQLVAAASEMLKKHTNSWEKRQRKKLALVGEGFTVLRSFITTLGDDPWYLARECKLDAATFDGQFETVEILGTDAAIRAAEQLVSQLPKSRVDEKSTSDAGERCPICRQPPGGAPKDRISGHGHRLEFCGHWHCEPCLLLVFKRAPLPLACFEKDCASPWAIADIAHVTRNDQDLLSDLARRSFECSVAADLDGKWLPCPTPECHFALDSKRNAEEQGVHVLGNVHVCPGCTNAVCFRCRSLYHYGMSCATFKDSISPNGANDKSWLNEDPGKRALCPSCKVRLERNTSNKVGACWSCRRLFCWRCHRNFEDDAAAARGHLTQYCQVAPPHGGDACCVM</sequence>
<accession>A0ACB8D8L1</accession>
<evidence type="ECO:0000313" key="1">
    <source>
        <dbReference type="EMBL" id="KAH7960942.1"/>
    </source>
</evidence>
<name>A0ACB8D8L1_DERSI</name>
<evidence type="ECO:0000313" key="2">
    <source>
        <dbReference type="Proteomes" id="UP000821865"/>
    </source>
</evidence>
<gene>
    <name evidence="1" type="ORF">HPB49_025214</name>
</gene>
<organism evidence="1 2">
    <name type="scientific">Dermacentor silvarum</name>
    <name type="common">Tick</name>
    <dbReference type="NCBI Taxonomy" id="543639"/>
    <lineage>
        <taxon>Eukaryota</taxon>
        <taxon>Metazoa</taxon>
        <taxon>Ecdysozoa</taxon>
        <taxon>Arthropoda</taxon>
        <taxon>Chelicerata</taxon>
        <taxon>Arachnida</taxon>
        <taxon>Acari</taxon>
        <taxon>Parasitiformes</taxon>
        <taxon>Ixodida</taxon>
        <taxon>Ixodoidea</taxon>
        <taxon>Ixodidae</taxon>
        <taxon>Rhipicephalinae</taxon>
        <taxon>Dermacentor</taxon>
    </lineage>
</organism>
<dbReference type="EMBL" id="CM023472">
    <property type="protein sequence ID" value="KAH7960942.1"/>
    <property type="molecule type" value="Genomic_DNA"/>
</dbReference>
<protein>
    <submittedName>
        <fullName evidence="1">Uncharacterized protein</fullName>
    </submittedName>
</protein>
<keyword evidence="2" id="KW-1185">Reference proteome</keyword>